<dbReference type="InterPro" id="IPR039261">
    <property type="entry name" value="FNR_nucleotide-bd"/>
</dbReference>
<dbReference type="PANTHER" id="PTHR47354">
    <property type="entry name" value="NADH OXIDOREDUCTASE HCR"/>
    <property type="match status" value="1"/>
</dbReference>
<dbReference type="Proteomes" id="UP000250918">
    <property type="component" value="Unassembled WGS sequence"/>
</dbReference>
<evidence type="ECO:0000313" key="3">
    <source>
        <dbReference type="Proteomes" id="UP000250918"/>
    </source>
</evidence>
<accession>A0A855X325</accession>
<comment type="caution">
    <text evidence="2">The sequence shown here is derived from an EMBL/GenBank/DDBJ whole genome shotgun (WGS) entry which is preliminary data.</text>
</comment>
<dbReference type="GO" id="GO:0016491">
    <property type="term" value="F:oxidoreductase activity"/>
    <property type="evidence" value="ECO:0007669"/>
    <property type="project" value="InterPro"/>
</dbReference>
<protein>
    <submittedName>
        <fullName evidence="2">Oxidoreductase</fullName>
    </submittedName>
</protein>
<sequence>MAFYFEKPSGWTFKAGQSIDLTLIDPPETDAEGNTRAFSLAGAPHEDHLMVATRLRDSAFKRTLRTMSLGGSVKIAGPFGSMTLHNDASRTAIILTGGIGITPFRSMVLRAAHEKLPHRIILFSSNRRPEDAPFLSELQALEKENPNYRFIATMTNADRSSRPWSGETGFINKEMLLHHARSAVSPVYYVAGPPEMVTAMRRMLDELNVDDDNIRTEEFSGY</sequence>
<name>A0A855X325_9BACT</name>
<dbReference type="Gene3D" id="2.40.30.10">
    <property type="entry name" value="Translation factors"/>
    <property type="match status" value="1"/>
</dbReference>
<dbReference type="PRINTS" id="PR00410">
    <property type="entry name" value="PHEHYDRXLASE"/>
</dbReference>
<proteinExistence type="predicted"/>
<dbReference type="InterPro" id="IPR001433">
    <property type="entry name" value="OxRdtase_FAD/NAD-bd"/>
</dbReference>
<evidence type="ECO:0000259" key="1">
    <source>
        <dbReference type="PROSITE" id="PS51384"/>
    </source>
</evidence>
<dbReference type="PROSITE" id="PS51384">
    <property type="entry name" value="FAD_FR"/>
    <property type="match status" value="1"/>
</dbReference>
<dbReference type="PANTHER" id="PTHR47354:SF5">
    <property type="entry name" value="PROTEIN RFBI"/>
    <property type="match status" value="1"/>
</dbReference>
<dbReference type="InterPro" id="IPR017927">
    <property type="entry name" value="FAD-bd_FR_type"/>
</dbReference>
<evidence type="ECO:0000313" key="2">
    <source>
        <dbReference type="EMBL" id="PWB72848.1"/>
    </source>
</evidence>
<dbReference type="SUPFAM" id="SSF63380">
    <property type="entry name" value="Riboflavin synthase domain-like"/>
    <property type="match status" value="1"/>
</dbReference>
<organism evidence="2 3">
    <name type="scientific">candidate division GN15 bacterium</name>
    <dbReference type="NCBI Taxonomy" id="2072418"/>
    <lineage>
        <taxon>Bacteria</taxon>
        <taxon>candidate division GN15</taxon>
    </lineage>
</organism>
<dbReference type="Gene3D" id="3.40.50.80">
    <property type="entry name" value="Nucleotide-binding domain of ferredoxin-NADP reductase (FNR) module"/>
    <property type="match status" value="1"/>
</dbReference>
<dbReference type="EMBL" id="PQAP01000072">
    <property type="protein sequence ID" value="PWB72848.1"/>
    <property type="molecule type" value="Genomic_DNA"/>
</dbReference>
<dbReference type="Pfam" id="PF00175">
    <property type="entry name" value="NAD_binding_1"/>
    <property type="match status" value="1"/>
</dbReference>
<dbReference type="SUPFAM" id="SSF52343">
    <property type="entry name" value="Ferredoxin reductase-like, C-terminal NADP-linked domain"/>
    <property type="match status" value="1"/>
</dbReference>
<dbReference type="AlphaFoldDB" id="A0A855X325"/>
<gene>
    <name evidence="2" type="ORF">C3F09_06010</name>
</gene>
<reference evidence="2 3" key="1">
    <citation type="journal article" date="2018" name="ISME J.">
        <title>A methanotrophic archaeon couples anaerobic oxidation of methane to Fe(III) reduction.</title>
        <authorList>
            <person name="Cai C."/>
            <person name="Leu A.O."/>
            <person name="Xie G.J."/>
            <person name="Guo J."/>
            <person name="Feng Y."/>
            <person name="Zhao J.X."/>
            <person name="Tyson G.W."/>
            <person name="Yuan Z."/>
            <person name="Hu S."/>
        </authorList>
    </citation>
    <scope>NUCLEOTIDE SEQUENCE [LARGE SCALE GENOMIC DNA]</scope>
    <source>
        <strain evidence="2">FeB_12</strain>
    </source>
</reference>
<dbReference type="InterPro" id="IPR050415">
    <property type="entry name" value="MRET"/>
</dbReference>
<feature type="domain" description="FAD-binding FR-type" evidence="1">
    <location>
        <begin position="1"/>
        <end position="85"/>
    </location>
</feature>
<dbReference type="CDD" id="cd00322">
    <property type="entry name" value="FNR_like"/>
    <property type="match status" value="1"/>
</dbReference>
<dbReference type="InterPro" id="IPR017938">
    <property type="entry name" value="Riboflavin_synthase-like_b-brl"/>
</dbReference>